<feature type="compositionally biased region" description="Polar residues" evidence="1">
    <location>
        <begin position="246"/>
        <end position="255"/>
    </location>
</feature>
<proteinExistence type="predicted"/>
<reference evidence="2" key="2">
    <citation type="submission" date="2020-11" db="EMBL/GenBank/DDBJ databases">
        <authorList>
            <person name="McCartney M.A."/>
            <person name="Auch B."/>
            <person name="Kono T."/>
            <person name="Mallez S."/>
            <person name="Becker A."/>
            <person name="Gohl D.M."/>
            <person name="Silverstein K.A.T."/>
            <person name="Koren S."/>
            <person name="Bechman K.B."/>
            <person name="Herman A."/>
            <person name="Abrahante J.E."/>
            <person name="Garbe J."/>
        </authorList>
    </citation>
    <scope>NUCLEOTIDE SEQUENCE</scope>
    <source>
        <strain evidence="2">Duluth1</strain>
        <tissue evidence="2">Whole animal</tissue>
    </source>
</reference>
<feature type="compositionally biased region" description="Polar residues" evidence="1">
    <location>
        <begin position="960"/>
        <end position="984"/>
    </location>
</feature>
<feature type="compositionally biased region" description="Polar residues" evidence="1">
    <location>
        <begin position="1301"/>
        <end position="1350"/>
    </location>
</feature>
<protein>
    <submittedName>
        <fullName evidence="2">Uncharacterized protein</fullName>
    </submittedName>
</protein>
<feature type="region of interest" description="Disordered" evidence="1">
    <location>
        <begin position="1462"/>
        <end position="1519"/>
    </location>
</feature>
<feature type="region of interest" description="Disordered" evidence="1">
    <location>
        <begin position="887"/>
        <end position="906"/>
    </location>
</feature>
<feature type="compositionally biased region" description="Polar residues" evidence="1">
    <location>
        <begin position="50"/>
        <end position="79"/>
    </location>
</feature>
<feature type="compositionally biased region" description="Polar residues" evidence="1">
    <location>
        <begin position="311"/>
        <end position="324"/>
    </location>
</feature>
<gene>
    <name evidence="2" type="ORF">DPMN_176293</name>
</gene>
<feature type="region of interest" description="Disordered" evidence="1">
    <location>
        <begin position="1196"/>
        <end position="1350"/>
    </location>
</feature>
<feature type="compositionally biased region" description="Low complexity" evidence="1">
    <location>
        <begin position="1380"/>
        <end position="1397"/>
    </location>
</feature>
<comment type="caution">
    <text evidence="2">The sequence shown here is derived from an EMBL/GenBank/DDBJ whole genome shotgun (WGS) entry which is preliminary data.</text>
</comment>
<keyword evidence="3" id="KW-1185">Reference proteome</keyword>
<feature type="compositionally biased region" description="Polar residues" evidence="1">
    <location>
        <begin position="200"/>
        <end position="234"/>
    </location>
</feature>
<feature type="region of interest" description="Disordered" evidence="1">
    <location>
        <begin position="695"/>
        <end position="716"/>
    </location>
</feature>
<feature type="region of interest" description="Disordered" evidence="1">
    <location>
        <begin position="935"/>
        <end position="1002"/>
    </location>
</feature>
<feature type="compositionally biased region" description="Polar residues" evidence="1">
    <location>
        <begin position="273"/>
        <end position="297"/>
    </location>
</feature>
<feature type="region of interest" description="Disordered" evidence="1">
    <location>
        <begin position="1377"/>
        <end position="1397"/>
    </location>
</feature>
<feature type="compositionally biased region" description="Low complexity" evidence="1">
    <location>
        <begin position="1478"/>
        <end position="1497"/>
    </location>
</feature>
<accession>A0A9D4E9M9</accession>
<feature type="compositionally biased region" description="Low complexity" evidence="1">
    <location>
        <begin position="1716"/>
        <end position="1725"/>
    </location>
</feature>
<feature type="region of interest" description="Disordered" evidence="1">
    <location>
        <begin position="768"/>
        <end position="841"/>
    </location>
</feature>
<dbReference type="EMBL" id="JAIWYP010000009">
    <property type="protein sequence ID" value="KAH3774899.1"/>
    <property type="molecule type" value="Genomic_DNA"/>
</dbReference>
<feature type="region of interest" description="Disordered" evidence="1">
    <location>
        <begin position="1829"/>
        <end position="1863"/>
    </location>
</feature>
<feature type="compositionally biased region" description="Polar residues" evidence="1">
    <location>
        <begin position="1283"/>
        <end position="1292"/>
    </location>
</feature>
<evidence type="ECO:0000313" key="2">
    <source>
        <dbReference type="EMBL" id="KAH3774899.1"/>
    </source>
</evidence>
<feature type="compositionally biased region" description="Polar residues" evidence="1">
    <location>
        <begin position="1462"/>
        <end position="1477"/>
    </location>
</feature>
<feature type="region of interest" description="Disordered" evidence="1">
    <location>
        <begin position="178"/>
        <end position="346"/>
    </location>
</feature>
<feature type="compositionally biased region" description="Low complexity" evidence="1">
    <location>
        <begin position="792"/>
        <end position="811"/>
    </location>
</feature>
<dbReference type="Proteomes" id="UP000828390">
    <property type="component" value="Unassembled WGS sequence"/>
</dbReference>
<feature type="compositionally biased region" description="Polar residues" evidence="1">
    <location>
        <begin position="1234"/>
        <end position="1248"/>
    </location>
</feature>
<feature type="compositionally biased region" description="Polar residues" evidence="1">
    <location>
        <begin position="890"/>
        <end position="900"/>
    </location>
</feature>
<feature type="compositionally biased region" description="Basic and acidic residues" evidence="1">
    <location>
        <begin position="943"/>
        <end position="959"/>
    </location>
</feature>
<feature type="compositionally biased region" description="Polar residues" evidence="1">
    <location>
        <begin position="812"/>
        <end position="827"/>
    </location>
</feature>
<feature type="region of interest" description="Disordered" evidence="1">
    <location>
        <begin position="1690"/>
        <end position="1725"/>
    </location>
</feature>
<evidence type="ECO:0000256" key="1">
    <source>
        <dbReference type="SAM" id="MobiDB-lite"/>
    </source>
</evidence>
<feature type="compositionally biased region" description="Polar residues" evidence="1">
    <location>
        <begin position="1261"/>
        <end position="1274"/>
    </location>
</feature>
<feature type="region of interest" description="Disordered" evidence="1">
    <location>
        <begin position="380"/>
        <end position="657"/>
    </location>
</feature>
<sequence>MSGMHVSGPEQYITPPPMNAGQGLRMPGMHSQSQMRPSHRLTRPPMGEQIGSQPVSHSMHQPLQGNSQAMGPLGTSSEAEMSLQGPHPGQQAFQASLRPGFLPGQVRAGTHPQARPMFHPRGGGEQPNLPPVFHPSFMQGPLRQPPPMPHWIAPEAAARNSLRHGLSAMSYNQGLTMPGALNIPPHDIPPPDPAKAASQPAATTVQSTAVDRPTVSESQSSGNEIKQQQVQAKSPHQAMQPMGSAGSISTDNQGVKQGPDGAHGPLGDFRSPITHTIVDSQQTAIPSQQGQYSSQTAEVVGKSVTPVEGANVQSENISVQQGSTFEYIPDSHPNTTAQKENTDAEPLVEQECKDGFHCGTPPPQQECKDGIHCGTPPPQQECKDGKHCGTPPPQQECKDGKHCGTPPPQQECKDGKHCGTPPPQQECKDGKHCGTPPPQQECKDGKHCGTPQPQQECKDGKHCGTPPPQQECKDGKHCGTPPPQQECKDGKHCGTPPPQQECKDGKHCGTPPPQQECKDGKHCGTPPPQQECKDGKHCGTPPPQQECKDGKHCGTPPPQQECKDGKHCGTPPPQQECKDGKHCGTPPPQQECKDGKHCGTPPPQQECKDGKHCGTPPPQQECKDGKHCGTPPPQQECKDGKHCETPPPQQECKDGKHCGTPPPQQECEDGKHCGTPPPQQDCKDGKHCGTPPPQHECKDGKHCGTPPPQQENNANTDVHENLGSVSMANVVVSTETVPTPAGSFMISPISVQVDHPYISMPNAVKPTPITAAQSGSPHADYKPVSPGNKVASIQASEGSAFSSSSVQRSSSRNVTPSAVAADNSSEGTEMELDQVTLATSQEAETSIVPSAKYSDADTNHSVPSFAEPSIRNEHNIVNEMVKVEQGSVEPATTVSSSESAQPREEPMYTTFNVSTVAENKVMDYIVDVTPAITTSSAQTQPKLAERSPEEQFSVEKESTNAKNQPVTQSSLPAAQLTSSASEANGNAGPAFSTVGPASIPLTSVPKPQHFRPLTGPGEGVPRQQELPVTGNISQAAQDTGSVQAQVAAPSAPSVTDANRLNALYEMGRGRGVPSQFHMNASQGMPPRPEFLQRMPGHDSRMPPRMQMDGVRPGMDVQERHSMHERGDPINHESQVFMEVHPSSSSQVPSQDPRYFLQDPRYAMPGHPGMPQDQRYFMGDPRLPMGYRPLGYPPRPGMQRVAGPQQMPQHYPNPQFSQMPSHPGVGISPDPAFSQAHSAMQSIPQQTSGGMPPSVVPPLIHSRSTSSSPHNQVDVRTNAPMPSPGSSSKSQTPPAAIGQASLPGSNRSTPVSRPPSVQRQSPALSTGNHSQKSSPGNSQSPGHVSTGQVVSSAADDLQLPSVTATFAAVGWHRLAEDNSEQSPFVQQTSTSTSSAPVPFSSVSSMVHAVSTVSFPPLGGQSSTQHSSASVEVSLPPSTYVKAEPNASLSVSCSNPSMPTSMHASFTSISESPPTSHFPSSMSMSVSSSSAGVQAGSESMQHGAMPSLSGPHQQPHSGPPRMHYAQAAGAGARPRGQRSQQNTFNHPKYQMPGNLTPHLVKVLANDAPAKGMYVNQERHMNPAMGQQMRFPPPSHPMGGMGPRGFPSPNDGDMQMGLRHPMMQQHPGMPGMPPGMRHPGMRPYGPPQGHVMPPMQPGQMSPTSHPGGNPMHHPLGAPSSGMTMMGPPSGMPHGMPTHSSTEMLSPTQRHPGVSPNAGSMPSVSSPNSMPFSHGAIPPLSMPRNSAPGGFGGDIRQQFQQFNRMPGPPRMQFDPRMSMDHRMQFDPNHSRPVDGAGPGPRFSPGYLFSGPSMSHEQMVSVSHEEAVRRMGPQPTAGAYTSSPGMHMSGHGHESMMTSPPMVSPGSMHIKQESQGRIILYIYLCMFTKNFKKNNIYCFLGKVLKDFFVMSDVRLWTRPCNN</sequence>
<organism evidence="2 3">
    <name type="scientific">Dreissena polymorpha</name>
    <name type="common">Zebra mussel</name>
    <name type="synonym">Mytilus polymorpha</name>
    <dbReference type="NCBI Taxonomy" id="45954"/>
    <lineage>
        <taxon>Eukaryota</taxon>
        <taxon>Metazoa</taxon>
        <taxon>Spiralia</taxon>
        <taxon>Lophotrochozoa</taxon>
        <taxon>Mollusca</taxon>
        <taxon>Bivalvia</taxon>
        <taxon>Autobranchia</taxon>
        <taxon>Heteroconchia</taxon>
        <taxon>Euheterodonta</taxon>
        <taxon>Imparidentia</taxon>
        <taxon>Neoheterodontei</taxon>
        <taxon>Myida</taxon>
        <taxon>Dreissenoidea</taxon>
        <taxon>Dreissenidae</taxon>
        <taxon>Dreissena</taxon>
    </lineage>
</organism>
<feature type="region of interest" description="Disordered" evidence="1">
    <location>
        <begin position="1"/>
        <end position="90"/>
    </location>
</feature>
<name>A0A9D4E9M9_DREPO</name>
<reference evidence="2" key="1">
    <citation type="journal article" date="2019" name="bioRxiv">
        <title>The Genome of the Zebra Mussel, Dreissena polymorpha: A Resource for Invasive Species Research.</title>
        <authorList>
            <person name="McCartney M.A."/>
            <person name="Auch B."/>
            <person name="Kono T."/>
            <person name="Mallez S."/>
            <person name="Zhang Y."/>
            <person name="Obille A."/>
            <person name="Becker A."/>
            <person name="Abrahante J.E."/>
            <person name="Garbe J."/>
            <person name="Badalamenti J.P."/>
            <person name="Herman A."/>
            <person name="Mangelson H."/>
            <person name="Liachko I."/>
            <person name="Sullivan S."/>
            <person name="Sone E.D."/>
            <person name="Koren S."/>
            <person name="Silverstein K.A.T."/>
            <person name="Beckman K.B."/>
            <person name="Gohl D.M."/>
        </authorList>
    </citation>
    <scope>NUCLEOTIDE SEQUENCE</scope>
    <source>
        <strain evidence="2">Duluth1</strain>
        <tissue evidence="2">Whole animal</tissue>
    </source>
</reference>
<feature type="compositionally biased region" description="Polar residues" evidence="1">
    <location>
        <begin position="1696"/>
        <end position="1705"/>
    </location>
</feature>
<feature type="compositionally biased region" description="Polar residues" evidence="1">
    <location>
        <begin position="1205"/>
        <end position="1219"/>
    </location>
</feature>
<evidence type="ECO:0000313" key="3">
    <source>
        <dbReference type="Proteomes" id="UP000828390"/>
    </source>
</evidence>